<sequence length="425" mass="47890">MWIRIKPLDVLLFRTSKPFGAGESFRAESIFPPTSIPFIGALRTCAMNHLLANSPNLDYDYNHYSQCIMNNQPCELIDELGSTDHLGPLSFEGPYLAYEKKDDCQSYKNDTILLPLPKDLMQPPKESKSQNMSCLNPGMLEWKVITSPPDLEMTLVKDSDDSEACDVGYLKGDNLTDYLIGDLPTNIVFKETISDIESRVGIGLSSNRTAKHGLIYTVAFQRLTENTVFWMKLMCMNDESRLLPKKGFLSLGGESRSAYFEIVKPENIPQSLTINTSSEKKEQVLENLINQRSFKLYLLSPAIFEQGWLPDGLDSKTYQWHPVKGCDAKLVSAAIGKNICISGWDLVKKMPKPLLRAVPAGSIYYFKTKTPISKETANYLFDKLHYQSIIQQSSHPPNSFSDYYQSAGFGMCALGGWKEKENDYV</sequence>
<proteinExistence type="predicted"/>
<dbReference type="InterPro" id="IPR019117">
    <property type="entry name" value="CRISPR-assoc_protein_Cmr3"/>
</dbReference>
<evidence type="ECO:0000313" key="1">
    <source>
        <dbReference type="EMBL" id="ETR73844.1"/>
    </source>
</evidence>
<accession>A0A1V1PGF6</accession>
<dbReference type="Gene3D" id="2.60.40.4350">
    <property type="match status" value="1"/>
</dbReference>
<dbReference type="AlphaFoldDB" id="A0A1V1PGF6"/>
<dbReference type="Proteomes" id="UP000189670">
    <property type="component" value="Unassembled WGS sequence"/>
</dbReference>
<name>A0A1V1PGF6_9BACT</name>
<comment type="caution">
    <text evidence="1">The sequence shown here is derived from an EMBL/GenBank/DDBJ whole genome shotgun (WGS) entry which is preliminary data.</text>
</comment>
<dbReference type="Pfam" id="PF09700">
    <property type="entry name" value="Cas_Cmr3"/>
    <property type="match status" value="1"/>
</dbReference>
<dbReference type="Gene3D" id="3.30.70.2940">
    <property type="match status" value="1"/>
</dbReference>
<dbReference type="NCBIfam" id="TIGR01888">
    <property type="entry name" value="cas_cmr3"/>
    <property type="match status" value="1"/>
</dbReference>
<dbReference type="EMBL" id="ATBP01000036">
    <property type="protein sequence ID" value="ETR73844.1"/>
    <property type="molecule type" value="Genomic_DNA"/>
</dbReference>
<dbReference type="InterPro" id="IPR010165">
    <property type="entry name" value="CRISPR-Cmr3_IIIB"/>
</dbReference>
<protein>
    <submittedName>
        <fullName evidence="1">CRISPR-associated protein, Cmr3 family</fullName>
    </submittedName>
</protein>
<evidence type="ECO:0000313" key="2">
    <source>
        <dbReference type="Proteomes" id="UP000189670"/>
    </source>
</evidence>
<organism evidence="1 2">
    <name type="scientific">Candidatus Magnetoglobus multicellularis str. Araruama</name>
    <dbReference type="NCBI Taxonomy" id="890399"/>
    <lineage>
        <taxon>Bacteria</taxon>
        <taxon>Pseudomonadati</taxon>
        <taxon>Thermodesulfobacteriota</taxon>
        <taxon>Desulfobacteria</taxon>
        <taxon>Desulfobacterales</taxon>
        <taxon>Desulfobacteraceae</taxon>
        <taxon>Candidatus Magnetoglobus</taxon>
    </lineage>
</organism>
<gene>
    <name evidence="1" type="ORF">OMM_00656</name>
</gene>
<reference evidence="2" key="1">
    <citation type="submission" date="2012-11" db="EMBL/GenBank/DDBJ databases">
        <authorList>
            <person name="Lucero-Rivera Y.E."/>
            <person name="Tovar-Ramirez D."/>
        </authorList>
    </citation>
    <scope>NUCLEOTIDE SEQUENCE [LARGE SCALE GENOMIC DNA]</scope>
    <source>
        <strain evidence="2">Araruama</strain>
    </source>
</reference>